<dbReference type="OrthoDB" id="6086702at2"/>
<dbReference type="STRING" id="999627.SAMN05216236_101105"/>
<accession>A0A1I6X6R2</accession>
<reference evidence="1 2" key="1">
    <citation type="submission" date="2016-10" db="EMBL/GenBank/DDBJ databases">
        <authorList>
            <person name="de Groot N.N."/>
        </authorList>
    </citation>
    <scope>NUCLEOTIDE SEQUENCE [LARGE SCALE GENOMIC DNA]</scope>
    <source>
        <strain evidence="1 2">CGMCC 1.10959</strain>
    </source>
</reference>
<dbReference type="SUPFAM" id="SSF88713">
    <property type="entry name" value="Glycoside hydrolase/deacetylase"/>
    <property type="match status" value="1"/>
</dbReference>
<dbReference type="RefSeq" id="WP_027263053.1">
    <property type="nucleotide sequence ID" value="NZ_FPAW01000001.1"/>
</dbReference>
<gene>
    <name evidence="1" type="ORF">SAMN05216236_101105</name>
</gene>
<name>A0A1I6X6R2_9RHOB</name>
<organism evidence="1 2">
    <name type="scientific">Sedimentitalea nanhaiensis</name>
    <dbReference type="NCBI Taxonomy" id="999627"/>
    <lineage>
        <taxon>Bacteria</taxon>
        <taxon>Pseudomonadati</taxon>
        <taxon>Pseudomonadota</taxon>
        <taxon>Alphaproteobacteria</taxon>
        <taxon>Rhodobacterales</taxon>
        <taxon>Paracoccaceae</taxon>
        <taxon>Sedimentitalea</taxon>
    </lineage>
</organism>
<protein>
    <recommendedName>
        <fullName evidence="3">Polysaccharide deacetylase</fullName>
    </recommendedName>
</protein>
<proteinExistence type="predicted"/>
<dbReference type="InterPro" id="IPR049591">
    <property type="entry name" value="CE4_u4-like"/>
</dbReference>
<dbReference type="AlphaFoldDB" id="A0A1I6X6R2"/>
<dbReference type="Proteomes" id="UP000182466">
    <property type="component" value="Unassembled WGS sequence"/>
</dbReference>
<dbReference type="Gene3D" id="3.20.20.370">
    <property type="entry name" value="Glycoside hydrolase/deacetylase"/>
    <property type="match status" value="1"/>
</dbReference>
<evidence type="ECO:0000313" key="2">
    <source>
        <dbReference type="Proteomes" id="UP000182466"/>
    </source>
</evidence>
<dbReference type="eggNOG" id="COG0726">
    <property type="taxonomic scope" value="Bacteria"/>
</dbReference>
<keyword evidence="2" id="KW-1185">Reference proteome</keyword>
<evidence type="ECO:0000313" key="1">
    <source>
        <dbReference type="EMBL" id="SFT34068.1"/>
    </source>
</evidence>
<sequence length="255" mass="27863">MTPDWSELDRELDRWAQAGLSLPLWWRDDDAIAPTPALIRLADLAARLGIAVHLAVIPAHAQDALADALPIGMIPVVHGWAHISHTPEGEKNAEFGADRTMQALGMDAQQGLRRLRALFGPRLVPMFVPPWNRVSDNLLPQLPELGFRAVSTFTPRAAPLAAPGLAQINTHLDPIAWRGGRGLANPRVLIAQVARQLADRREGRADATEPYGILTHHLVHDQAIWTFTEALLTRLLAGPGQPWTAVDTGETNEPT</sequence>
<dbReference type="GO" id="GO:0005975">
    <property type="term" value="P:carbohydrate metabolic process"/>
    <property type="evidence" value="ECO:0007669"/>
    <property type="project" value="InterPro"/>
</dbReference>
<dbReference type="CDD" id="cd10928">
    <property type="entry name" value="CE4_u4"/>
    <property type="match status" value="1"/>
</dbReference>
<evidence type="ECO:0008006" key="3">
    <source>
        <dbReference type="Google" id="ProtNLM"/>
    </source>
</evidence>
<dbReference type="InterPro" id="IPR011330">
    <property type="entry name" value="Glyco_hydro/deAcase_b/a-brl"/>
</dbReference>
<dbReference type="EMBL" id="FPAW01000001">
    <property type="protein sequence ID" value="SFT34068.1"/>
    <property type="molecule type" value="Genomic_DNA"/>
</dbReference>